<protein>
    <submittedName>
        <fullName evidence="1">Uncharacterized protein</fullName>
    </submittedName>
</protein>
<keyword evidence="2" id="KW-1185">Reference proteome</keyword>
<gene>
    <name evidence="1" type="ORF">I4F81_006593</name>
</gene>
<evidence type="ECO:0000313" key="2">
    <source>
        <dbReference type="Proteomes" id="UP000798662"/>
    </source>
</evidence>
<reference evidence="1" key="1">
    <citation type="submission" date="2019-11" db="EMBL/GenBank/DDBJ databases">
        <title>Nori genome reveals adaptations in red seaweeds to the harsh intertidal environment.</title>
        <authorList>
            <person name="Wang D."/>
            <person name="Mao Y."/>
        </authorList>
    </citation>
    <scope>NUCLEOTIDE SEQUENCE</scope>
    <source>
        <tissue evidence="1">Gametophyte</tissue>
    </source>
</reference>
<name>A0ACC3C2F8_PYRYE</name>
<sequence length="119" mass="14015">MPLSPFAHRTFPCHRCRLARHRNCRDRDGCPHRRRCRRDNSRRRRHLRHCGGRVCCLMVRHCRRVIWPLNRGALRILVGRVSRHSVGYVRCGRRIDTCRPIWRGRRLRGGGAGHLGTGP</sequence>
<organism evidence="1 2">
    <name type="scientific">Pyropia yezoensis</name>
    <name type="common">Susabi-nori</name>
    <name type="synonym">Porphyra yezoensis</name>
    <dbReference type="NCBI Taxonomy" id="2788"/>
    <lineage>
        <taxon>Eukaryota</taxon>
        <taxon>Rhodophyta</taxon>
        <taxon>Bangiophyceae</taxon>
        <taxon>Bangiales</taxon>
        <taxon>Bangiaceae</taxon>
        <taxon>Pyropia</taxon>
    </lineage>
</organism>
<dbReference type="EMBL" id="CM020619">
    <property type="protein sequence ID" value="KAK1864043.1"/>
    <property type="molecule type" value="Genomic_DNA"/>
</dbReference>
<comment type="caution">
    <text evidence="1">The sequence shown here is derived from an EMBL/GenBank/DDBJ whole genome shotgun (WGS) entry which is preliminary data.</text>
</comment>
<evidence type="ECO:0000313" key="1">
    <source>
        <dbReference type="EMBL" id="KAK1864043.1"/>
    </source>
</evidence>
<proteinExistence type="predicted"/>
<accession>A0ACC3C2F8</accession>
<dbReference type="Proteomes" id="UP000798662">
    <property type="component" value="Chromosome 2"/>
</dbReference>